<reference evidence="2 3" key="1">
    <citation type="submission" date="2024-01" db="EMBL/GenBank/DDBJ databases">
        <authorList>
            <person name="Waweru B."/>
        </authorList>
    </citation>
    <scope>NUCLEOTIDE SEQUENCE [LARGE SCALE GENOMIC DNA]</scope>
</reference>
<accession>A0AAV1R5I7</accession>
<evidence type="ECO:0000313" key="3">
    <source>
        <dbReference type="Proteomes" id="UP001314170"/>
    </source>
</evidence>
<sequence length="69" mass="8092">MARNKAFVVFRGKAPRAYLSWEDCEAQVIGFPRALYRGFKNNFEAEKSYVRFFYDDHPHGFAAHMSTLQ</sequence>
<dbReference type="AlphaFoldDB" id="A0AAV1R5I7"/>
<name>A0AAV1R5I7_9ROSI</name>
<dbReference type="InterPro" id="IPR037056">
    <property type="entry name" value="RNase_H1_N_sf"/>
</dbReference>
<dbReference type="Gene3D" id="3.40.970.10">
    <property type="entry name" value="Ribonuclease H1, N-terminal domain"/>
    <property type="match status" value="1"/>
</dbReference>
<gene>
    <name evidence="2" type="ORF">DCAF_LOCUS5430</name>
</gene>
<evidence type="ECO:0000259" key="1">
    <source>
        <dbReference type="Pfam" id="PF01693"/>
    </source>
</evidence>
<dbReference type="EMBL" id="CAWUPB010000858">
    <property type="protein sequence ID" value="CAK7327714.1"/>
    <property type="molecule type" value="Genomic_DNA"/>
</dbReference>
<feature type="domain" description="Ribonuclease H1 N-terminal" evidence="1">
    <location>
        <begin position="5"/>
        <end position="47"/>
    </location>
</feature>
<dbReference type="InterPro" id="IPR009027">
    <property type="entry name" value="Ribosomal_bL9/RNase_H1_N"/>
</dbReference>
<comment type="caution">
    <text evidence="2">The sequence shown here is derived from an EMBL/GenBank/DDBJ whole genome shotgun (WGS) entry which is preliminary data.</text>
</comment>
<dbReference type="InterPro" id="IPR011320">
    <property type="entry name" value="RNase_H1_N"/>
</dbReference>
<keyword evidence="3" id="KW-1185">Reference proteome</keyword>
<dbReference type="Proteomes" id="UP001314170">
    <property type="component" value="Unassembled WGS sequence"/>
</dbReference>
<organism evidence="2 3">
    <name type="scientific">Dovyalis caffra</name>
    <dbReference type="NCBI Taxonomy" id="77055"/>
    <lineage>
        <taxon>Eukaryota</taxon>
        <taxon>Viridiplantae</taxon>
        <taxon>Streptophyta</taxon>
        <taxon>Embryophyta</taxon>
        <taxon>Tracheophyta</taxon>
        <taxon>Spermatophyta</taxon>
        <taxon>Magnoliopsida</taxon>
        <taxon>eudicotyledons</taxon>
        <taxon>Gunneridae</taxon>
        <taxon>Pentapetalae</taxon>
        <taxon>rosids</taxon>
        <taxon>fabids</taxon>
        <taxon>Malpighiales</taxon>
        <taxon>Salicaceae</taxon>
        <taxon>Flacourtieae</taxon>
        <taxon>Dovyalis</taxon>
    </lineage>
</organism>
<protein>
    <recommendedName>
        <fullName evidence="1">Ribonuclease H1 N-terminal domain-containing protein</fullName>
    </recommendedName>
</protein>
<dbReference type="Pfam" id="PF01693">
    <property type="entry name" value="Cauli_VI"/>
    <property type="match status" value="1"/>
</dbReference>
<proteinExistence type="predicted"/>
<evidence type="ECO:0000313" key="2">
    <source>
        <dbReference type="EMBL" id="CAK7327714.1"/>
    </source>
</evidence>
<dbReference type="SUPFAM" id="SSF55658">
    <property type="entry name" value="L9 N-domain-like"/>
    <property type="match status" value="1"/>
</dbReference>